<reference evidence="2" key="1">
    <citation type="submission" date="2014-09" db="EMBL/GenBank/DDBJ databases">
        <authorList>
            <person name="Magalhaes I.L.F."/>
            <person name="Oliveira U."/>
            <person name="Santos F.R."/>
            <person name="Vidigal T.H.D.A."/>
            <person name="Brescovit A.D."/>
            <person name="Santos A.J."/>
        </authorList>
    </citation>
    <scope>NUCLEOTIDE SEQUENCE</scope>
    <source>
        <tissue evidence="2">Shoot tissue taken approximately 20 cm above the soil surface</tissue>
    </source>
</reference>
<evidence type="ECO:0000256" key="1">
    <source>
        <dbReference type="SAM" id="MobiDB-lite"/>
    </source>
</evidence>
<feature type="compositionally biased region" description="Basic and acidic residues" evidence="1">
    <location>
        <begin position="18"/>
        <end position="28"/>
    </location>
</feature>
<dbReference type="EMBL" id="GBRH01194724">
    <property type="protein sequence ID" value="JAE03172.1"/>
    <property type="molecule type" value="Transcribed_RNA"/>
</dbReference>
<reference evidence="2" key="2">
    <citation type="journal article" date="2015" name="Data Brief">
        <title>Shoot transcriptome of the giant reed, Arundo donax.</title>
        <authorList>
            <person name="Barrero R.A."/>
            <person name="Guerrero F.D."/>
            <person name="Moolhuijzen P."/>
            <person name="Goolsby J.A."/>
            <person name="Tidwell J."/>
            <person name="Bellgard S.E."/>
            <person name="Bellgard M.I."/>
        </authorList>
    </citation>
    <scope>NUCLEOTIDE SEQUENCE</scope>
    <source>
        <tissue evidence="2">Shoot tissue taken approximately 20 cm above the soil surface</tissue>
    </source>
</reference>
<protein>
    <submittedName>
        <fullName evidence="2">Uncharacterized protein</fullName>
    </submittedName>
</protein>
<accession>A0A0A9ESW3</accession>
<evidence type="ECO:0000313" key="2">
    <source>
        <dbReference type="EMBL" id="JAE03172.1"/>
    </source>
</evidence>
<feature type="region of interest" description="Disordered" evidence="1">
    <location>
        <begin position="1"/>
        <end position="28"/>
    </location>
</feature>
<proteinExistence type="predicted"/>
<name>A0A0A9ESW3_ARUDO</name>
<dbReference type="AlphaFoldDB" id="A0A0A9ESW3"/>
<organism evidence="2">
    <name type="scientific">Arundo donax</name>
    <name type="common">Giant reed</name>
    <name type="synonym">Donax arundinaceus</name>
    <dbReference type="NCBI Taxonomy" id="35708"/>
    <lineage>
        <taxon>Eukaryota</taxon>
        <taxon>Viridiplantae</taxon>
        <taxon>Streptophyta</taxon>
        <taxon>Embryophyta</taxon>
        <taxon>Tracheophyta</taxon>
        <taxon>Spermatophyta</taxon>
        <taxon>Magnoliopsida</taxon>
        <taxon>Liliopsida</taxon>
        <taxon>Poales</taxon>
        <taxon>Poaceae</taxon>
        <taxon>PACMAD clade</taxon>
        <taxon>Arundinoideae</taxon>
        <taxon>Arundineae</taxon>
        <taxon>Arundo</taxon>
    </lineage>
</organism>
<sequence length="73" mass="8178">MTSREEINTGPNGSAIQEETRRKEGREARLRGKGVELWRTAPWIWVALGKQKLRGRRSALHLLSGPGPTPTCQ</sequence>
<feature type="compositionally biased region" description="Polar residues" evidence="1">
    <location>
        <begin position="8"/>
        <end position="17"/>
    </location>
</feature>